<dbReference type="InterPro" id="IPR001128">
    <property type="entry name" value="Cyt_P450"/>
</dbReference>
<dbReference type="GO" id="GO:0020037">
    <property type="term" value="F:heme binding"/>
    <property type="evidence" value="ECO:0007669"/>
    <property type="project" value="InterPro"/>
</dbReference>
<evidence type="ECO:0000256" key="8">
    <source>
        <dbReference type="PIRSR" id="PIRSR602403-1"/>
    </source>
</evidence>
<evidence type="ECO:0000256" key="7">
    <source>
        <dbReference type="ARBA" id="ARBA00023033"/>
    </source>
</evidence>
<dbReference type="PANTHER" id="PTHR46300:SF7">
    <property type="entry name" value="P450, PUTATIVE (EUROFUNG)-RELATED"/>
    <property type="match status" value="1"/>
</dbReference>
<dbReference type="InterPro" id="IPR050364">
    <property type="entry name" value="Cytochrome_P450_fung"/>
</dbReference>
<evidence type="ECO:0000256" key="4">
    <source>
        <dbReference type="ARBA" id="ARBA00022723"/>
    </source>
</evidence>
<reference evidence="10" key="1">
    <citation type="journal article" date="2019" name="Environ. Microbiol.">
        <title>Fungal ecological strategies reflected in gene transcription - a case study of two litter decomposers.</title>
        <authorList>
            <person name="Barbi F."/>
            <person name="Kohler A."/>
            <person name="Barry K."/>
            <person name="Baskaran P."/>
            <person name="Daum C."/>
            <person name="Fauchery L."/>
            <person name="Ihrmark K."/>
            <person name="Kuo A."/>
            <person name="LaButti K."/>
            <person name="Lipzen A."/>
            <person name="Morin E."/>
            <person name="Grigoriev I.V."/>
            <person name="Henrissat B."/>
            <person name="Lindahl B."/>
            <person name="Martin F."/>
        </authorList>
    </citation>
    <scope>NUCLEOTIDE SEQUENCE</scope>
    <source>
        <strain evidence="10">JB14</strain>
    </source>
</reference>
<dbReference type="InterPro" id="IPR036396">
    <property type="entry name" value="Cyt_P450_sf"/>
</dbReference>
<keyword evidence="4 8" id="KW-0479">Metal-binding</keyword>
<keyword evidence="11" id="KW-1185">Reference proteome</keyword>
<proteinExistence type="inferred from homology"/>
<keyword evidence="5" id="KW-0560">Oxidoreductase</keyword>
<evidence type="ECO:0000256" key="5">
    <source>
        <dbReference type="ARBA" id="ARBA00023002"/>
    </source>
</evidence>
<dbReference type="SUPFAM" id="SSF48264">
    <property type="entry name" value="Cytochrome P450"/>
    <property type="match status" value="1"/>
</dbReference>
<dbReference type="Pfam" id="PF00067">
    <property type="entry name" value="p450"/>
    <property type="match status" value="1"/>
</dbReference>
<dbReference type="Gene3D" id="1.10.630.10">
    <property type="entry name" value="Cytochrome P450"/>
    <property type="match status" value="1"/>
</dbReference>
<feature type="binding site" description="axial binding residue" evidence="8">
    <location>
        <position position="40"/>
    </location>
    <ligand>
        <name>heme</name>
        <dbReference type="ChEBI" id="CHEBI:30413"/>
    </ligand>
    <ligandPart>
        <name>Fe</name>
        <dbReference type="ChEBI" id="CHEBI:18248"/>
    </ligandPart>
</feature>
<feature type="region of interest" description="Disordered" evidence="9">
    <location>
        <begin position="1"/>
        <end position="21"/>
    </location>
</feature>
<dbReference type="InterPro" id="IPR002403">
    <property type="entry name" value="Cyt_P450_E_grp-IV"/>
</dbReference>
<keyword evidence="3 8" id="KW-0349">Heme</keyword>
<dbReference type="GO" id="GO:0005506">
    <property type="term" value="F:iron ion binding"/>
    <property type="evidence" value="ECO:0007669"/>
    <property type="project" value="InterPro"/>
</dbReference>
<evidence type="ECO:0000256" key="9">
    <source>
        <dbReference type="SAM" id="MobiDB-lite"/>
    </source>
</evidence>
<keyword evidence="7" id="KW-0503">Monooxygenase</keyword>
<sequence length="108" mass="12076">MNHDPEVYSDPMSFRPERFMDPNPEMDPPEACFGFCRRICPGRVLADASVFISCAMVLAVFNISKDPEDSFIVTDPSTGIISHPSVFKCSISLHLDRAVALIQADERR</sequence>
<evidence type="ECO:0000256" key="6">
    <source>
        <dbReference type="ARBA" id="ARBA00023004"/>
    </source>
</evidence>
<dbReference type="OrthoDB" id="2789670at2759"/>
<comment type="similarity">
    <text evidence="2">Belongs to the cytochrome P450 family.</text>
</comment>
<comment type="cofactor">
    <cofactor evidence="1 8">
        <name>heme</name>
        <dbReference type="ChEBI" id="CHEBI:30413"/>
    </cofactor>
</comment>
<gene>
    <name evidence="10" type="ORF">BT96DRAFT_923466</name>
</gene>
<evidence type="ECO:0000313" key="10">
    <source>
        <dbReference type="EMBL" id="KAE9394609.1"/>
    </source>
</evidence>
<evidence type="ECO:0008006" key="12">
    <source>
        <dbReference type="Google" id="ProtNLM"/>
    </source>
</evidence>
<dbReference type="PRINTS" id="PR00465">
    <property type="entry name" value="EP450IV"/>
</dbReference>
<dbReference type="PANTHER" id="PTHR46300">
    <property type="entry name" value="P450, PUTATIVE (EUROFUNG)-RELATED-RELATED"/>
    <property type="match status" value="1"/>
</dbReference>
<evidence type="ECO:0000256" key="1">
    <source>
        <dbReference type="ARBA" id="ARBA00001971"/>
    </source>
</evidence>
<dbReference type="GO" id="GO:0016705">
    <property type="term" value="F:oxidoreductase activity, acting on paired donors, with incorporation or reduction of molecular oxygen"/>
    <property type="evidence" value="ECO:0007669"/>
    <property type="project" value="InterPro"/>
</dbReference>
<organism evidence="10 11">
    <name type="scientific">Gymnopus androsaceus JB14</name>
    <dbReference type="NCBI Taxonomy" id="1447944"/>
    <lineage>
        <taxon>Eukaryota</taxon>
        <taxon>Fungi</taxon>
        <taxon>Dikarya</taxon>
        <taxon>Basidiomycota</taxon>
        <taxon>Agaricomycotina</taxon>
        <taxon>Agaricomycetes</taxon>
        <taxon>Agaricomycetidae</taxon>
        <taxon>Agaricales</taxon>
        <taxon>Marasmiineae</taxon>
        <taxon>Omphalotaceae</taxon>
        <taxon>Gymnopus</taxon>
    </lineage>
</organism>
<protein>
    <recommendedName>
        <fullName evidence="12">Cytochrome P450</fullName>
    </recommendedName>
</protein>
<name>A0A6A4H8P3_9AGAR</name>
<evidence type="ECO:0000256" key="3">
    <source>
        <dbReference type="ARBA" id="ARBA00022617"/>
    </source>
</evidence>
<evidence type="ECO:0000313" key="11">
    <source>
        <dbReference type="Proteomes" id="UP000799118"/>
    </source>
</evidence>
<dbReference type="GO" id="GO:0004497">
    <property type="term" value="F:monooxygenase activity"/>
    <property type="evidence" value="ECO:0007669"/>
    <property type="project" value="UniProtKB-KW"/>
</dbReference>
<evidence type="ECO:0000256" key="2">
    <source>
        <dbReference type="ARBA" id="ARBA00010617"/>
    </source>
</evidence>
<keyword evidence="6 8" id="KW-0408">Iron</keyword>
<dbReference type="AlphaFoldDB" id="A0A6A4H8P3"/>
<dbReference type="EMBL" id="ML769547">
    <property type="protein sequence ID" value="KAE9394609.1"/>
    <property type="molecule type" value="Genomic_DNA"/>
</dbReference>
<accession>A0A6A4H8P3</accession>
<dbReference type="Proteomes" id="UP000799118">
    <property type="component" value="Unassembled WGS sequence"/>
</dbReference>